<dbReference type="PANTHER" id="PTHR46024">
    <property type="entry name" value="HISTONE-LYSINE N-METHYLTRANSFERASE EGGLESS"/>
    <property type="match status" value="1"/>
</dbReference>
<evidence type="ECO:0000313" key="20">
    <source>
        <dbReference type="Proteomes" id="UP000326759"/>
    </source>
</evidence>
<feature type="domain" description="MBD" evidence="18">
    <location>
        <begin position="557"/>
        <end position="627"/>
    </location>
</feature>
<dbReference type="GO" id="GO:0008270">
    <property type="term" value="F:zinc ion binding"/>
    <property type="evidence" value="ECO:0007669"/>
    <property type="project" value="InterPro"/>
</dbReference>
<evidence type="ECO:0000256" key="8">
    <source>
        <dbReference type="ARBA" id="ARBA00022723"/>
    </source>
</evidence>
<evidence type="ECO:0000256" key="12">
    <source>
        <dbReference type="ARBA" id="ARBA00023015"/>
    </source>
</evidence>
<dbReference type="InterPro" id="IPR041291">
    <property type="entry name" value="TUDOR_5"/>
</dbReference>
<keyword evidence="14" id="KW-0539">Nucleus</keyword>
<dbReference type="GO" id="GO:0005694">
    <property type="term" value="C:chromosome"/>
    <property type="evidence" value="ECO:0007669"/>
    <property type="project" value="UniProtKB-SubCell"/>
</dbReference>
<dbReference type="PROSITE" id="PS50982">
    <property type="entry name" value="MBD"/>
    <property type="match status" value="1"/>
</dbReference>
<proteinExistence type="predicted"/>
<dbReference type="GO" id="GO:0003677">
    <property type="term" value="F:DNA binding"/>
    <property type="evidence" value="ECO:0007669"/>
    <property type="project" value="InterPro"/>
</dbReference>
<keyword evidence="5 19" id="KW-0489">Methyltransferase</keyword>
<evidence type="ECO:0000256" key="13">
    <source>
        <dbReference type="ARBA" id="ARBA00023163"/>
    </source>
</evidence>
<feature type="domain" description="SET" evidence="16">
    <location>
        <begin position="765"/>
        <end position="1010"/>
    </location>
</feature>
<keyword evidence="13" id="KW-0804">Transcription</keyword>
<dbReference type="Gene3D" id="2.30.30.140">
    <property type="match status" value="2"/>
</dbReference>
<comment type="caution">
    <text evidence="19">The sequence shown here is derived from an EMBL/GenBank/DDBJ whole genome shotgun (WGS) entry which is preliminary data.</text>
</comment>
<dbReference type="GO" id="GO:0005634">
    <property type="term" value="C:nucleus"/>
    <property type="evidence" value="ECO:0007669"/>
    <property type="project" value="UniProtKB-SubCell"/>
</dbReference>
<comment type="subcellular location">
    <subcellularLocation>
        <location evidence="2">Chromosome</location>
    </subcellularLocation>
    <subcellularLocation>
        <location evidence="1">Nucleus</location>
    </subcellularLocation>
</comment>
<dbReference type="GO" id="GO:0070828">
    <property type="term" value="P:heterochromatin organization"/>
    <property type="evidence" value="ECO:0007669"/>
    <property type="project" value="TreeGrafter"/>
</dbReference>
<dbReference type="PROSITE" id="PS50867">
    <property type="entry name" value="PRE_SET"/>
    <property type="match status" value="1"/>
</dbReference>
<evidence type="ECO:0000256" key="14">
    <source>
        <dbReference type="ARBA" id="ARBA00023242"/>
    </source>
</evidence>
<dbReference type="SUPFAM" id="SSF54171">
    <property type="entry name" value="DNA-binding domain"/>
    <property type="match status" value="1"/>
</dbReference>
<dbReference type="SUPFAM" id="SSF63748">
    <property type="entry name" value="Tudor/PWWP/MBT"/>
    <property type="match status" value="1"/>
</dbReference>
<dbReference type="Pfam" id="PF18358">
    <property type="entry name" value="Tudor_4"/>
    <property type="match status" value="1"/>
</dbReference>
<evidence type="ECO:0000256" key="15">
    <source>
        <dbReference type="SAM" id="MobiDB-lite"/>
    </source>
</evidence>
<dbReference type="SMART" id="SM00391">
    <property type="entry name" value="MBD"/>
    <property type="match status" value="1"/>
</dbReference>
<protein>
    <submittedName>
        <fullName evidence="19">Histone-lysine N-methyltransferase eggless</fullName>
    </submittedName>
</protein>
<feature type="region of interest" description="Disordered" evidence="15">
    <location>
        <begin position="833"/>
        <end position="871"/>
    </location>
</feature>
<dbReference type="Gene3D" id="2.170.270.10">
    <property type="entry name" value="SET domain"/>
    <property type="match status" value="1"/>
</dbReference>
<dbReference type="InterPro" id="IPR016177">
    <property type="entry name" value="DNA-bd_dom_sf"/>
</dbReference>
<name>A0A5N5TFW9_9CRUS</name>
<dbReference type="Pfam" id="PF05033">
    <property type="entry name" value="Pre-SET"/>
    <property type="match status" value="1"/>
</dbReference>
<evidence type="ECO:0000256" key="11">
    <source>
        <dbReference type="ARBA" id="ARBA00022853"/>
    </source>
</evidence>
<evidence type="ECO:0000259" key="16">
    <source>
        <dbReference type="PROSITE" id="PS50280"/>
    </source>
</evidence>
<keyword evidence="8" id="KW-0479">Metal-binding</keyword>
<keyword evidence="9" id="KW-0677">Repeat</keyword>
<keyword evidence="12" id="KW-0805">Transcription regulation</keyword>
<dbReference type="InterPro" id="IPR001739">
    <property type="entry name" value="Methyl_CpG_DNA-bd"/>
</dbReference>
<dbReference type="SMART" id="SM00317">
    <property type="entry name" value="SET"/>
    <property type="match status" value="1"/>
</dbReference>
<feature type="compositionally biased region" description="Basic and acidic residues" evidence="15">
    <location>
        <begin position="853"/>
        <end position="863"/>
    </location>
</feature>
<evidence type="ECO:0000256" key="10">
    <source>
        <dbReference type="ARBA" id="ARBA00022833"/>
    </source>
</evidence>
<evidence type="ECO:0000259" key="18">
    <source>
        <dbReference type="PROSITE" id="PS50982"/>
    </source>
</evidence>
<evidence type="ECO:0000256" key="6">
    <source>
        <dbReference type="ARBA" id="ARBA00022679"/>
    </source>
</evidence>
<dbReference type="PANTHER" id="PTHR46024:SF1">
    <property type="entry name" value="HISTONE-LYSINE N-METHYLTRANSFERASE EGGLESS"/>
    <property type="match status" value="1"/>
</dbReference>
<dbReference type="PROSITE" id="PS50280">
    <property type="entry name" value="SET"/>
    <property type="match status" value="1"/>
</dbReference>
<dbReference type="GO" id="GO:0032259">
    <property type="term" value="P:methylation"/>
    <property type="evidence" value="ECO:0007669"/>
    <property type="project" value="UniProtKB-KW"/>
</dbReference>
<feature type="region of interest" description="Disordered" evidence="15">
    <location>
        <begin position="889"/>
        <end position="918"/>
    </location>
</feature>
<dbReference type="AlphaFoldDB" id="A0A5N5TFW9"/>
<keyword evidence="4" id="KW-0678">Repressor</keyword>
<keyword evidence="7" id="KW-0949">S-adenosyl-L-methionine</keyword>
<accession>A0A5N5TFW9</accession>
<evidence type="ECO:0000259" key="17">
    <source>
        <dbReference type="PROSITE" id="PS50867"/>
    </source>
</evidence>
<dbReference type="Pfam" id="PF18359">
    <property type="entry name" value="Tudor_5"/>
    <property type="match status" value="1"/>
</dbReference>
<evidence type="ECO:0000256" key="5">
    <source>
        <dbReference type="ARBA" id="ARBA00022603"/>
    </source>
</evidence>
<sequence length="1035" mass="119723">EDNKEVANSSNIERKIKCLNPECKNISTNETLIKASDSVRRYYGVEAYYKKRKICTSCLHSFWIEKNNIIDLVKSGKNIFSNEITLSRKTFIISESDSDDSNVDNSSDDSECEFDVHQIKGVTKDSNFSSKSTLVRDDDLEEIQKKLAHLNVPSWKALILLSVNLCDDDYNSQASSFPRLEPISNVTENPLSSLPHTFTPNIVNPKSLKEPSLIPLSPANNCYSDYFHSQMNHSSTKLSDKTSYRLIESSSKTPIQLDTYTTTTTSLVEKSSLEKSNSEISEGVNEFGIKIVSAKNLAYFHESSVRVPLGTRIIASVEYSKCFYVGIVAEIPTVANKYRYLVFFDDGYAQYVRHSDIRIVAQDNINVWEDVEKRSQSFIKNYLETYPEKTMIRLQKYCYVQTELSGLFYRAQVIELDCSLAKMFFPVQKKYEWLYRGSSRFQPLFEKKLKYNQKMESETPNLTIRRRTVPVKKKAPVIEYVNLEEPSTDILTNLEQSCNDLNKNIAENKELIREHLILEQKGKESTFKDDLELEHTRFVSHQCNKECDINSSKHLQSKDVSPILKPILFGWRRQFTKIVKKTVTRDICLYVAPCGRRLRSYDEICLFLKITNSHFTIDMFTLDTEINLFRTWEPGVKKIFLQDITCDQEEVYISAVNSIDSSSPKEFKYCNEFIIDENVSVNLDPSYLVCCKCKDNCINKLECECWQLTIEAAKTLSSKTRININIGYNYKRLYEQVPSGIFECNAECSCKKSCLNRVVQFPIKQKLQLFKTAQRGWGVRTLHDIPNGTFLCTYVGKVITDTQANQEGRLEGGDEYFANLDYIEIVEEEKDGYESSVTDIEEENDEQSSLTSDNEKSSDSEDKKRKRRKNKYEVDKEFKLNTNLTITETRKKSSRIRHRPEIAEDEDSNDSIDSSKRESINFEPDELEDSELLINVPKKSLRDYYRETEAQYVLDAKRMGNIGRYLNHSCDPNVYCQNVFVSTHDPRFPRISFFASKHITAGTELTWDYNYEIDSIPDRFKKCYCRSTNCKGRLL</sequence>
<dbReference type="Pfam" id="PF01429">
    <property type="entry name" value="MBD"/>
    <property type="match status" value="1"/>
</dbReference>
<keyword evidence="10" id="KW-0862">Zinc</keyword>
<organism evidence="19 20">
    <name type="scientific">Armadillidium nasatum</name>
    <dbReference type="NCBI Taxonomy" id="96803"/>
    <lineage>
        <taxon>Eukaryota</taxon>
        <taxon>Metazoa</taxon>
        <taxon>Ecdysozoa</taxon>
        <taxon>Arthropoda</taxon>
        <taxon>Crustacea</taxon>
        <taxon>Multicrustacea</taxon>
        <taxon>Malacostraca</taxon>
        <taxon>Eumalacostraca</taxon>
        <taxon>Peracarida</taxon>
        <taxon>Isopoda</taxon>
        <taxon>Oniscidea</taxon>
        <taxon>Crinocheta</taxon>
        <taxon>Armadillidiidae</taxon>
        <taxon>Armadillidium</taxon>
    </lineage>
</organism>
<feature type="non-terminal residue" evidence="19">
    <location>
        <position position="1"/>
    </location>
</feature>
<evidence type="ECO:0000256" key="3">
    <source>
        <dbReference type="ARBA" id="ARBA00022454"/>
    </source>
</evidence>
<dbReference type="SUPFAM" id="SSF82199">
    <property type="entry name" value="SET domain"/>
    <property type="match status" value="1"/>
</dbReference>
<reference evidence="19 20" key="1">
    <citation type="journal article" date="2019" name="PLoS Biol.">
        <title>Sex chromosomes control vertical transmission of feminizing Wolbachia symbionts in an isopod.</title>
        <authorList>
            <person name="Becking T."/>
            <person name="Chebbi M.A."/>
            <person name="Giraud I."/>
            <person name="Moumen B."/>
            <person name="Laverre T."/>
            <person name="Caubet Y."/>
            <person name="Peccoud J."/>
            <person name="Gilbert C."/>
            <person name="Cordaux R."/>
        </authorList>
    </citation>
    <scope>NUCLEOTIDE SEQUENCE [LARGE SCALE GENOMIC DNA]</scope>
    <source>
        <strain evidence="19">ANa2</strain>
        <tissue evidence="19">Whole body excluding digestive tract and cuticle</tissue>
    </source>
</reference>
<dbReference type="OrthoDB" id="616263at2759"/>
<dbReference type="InterPro" id="IPR001214">
    <property type="entry name" value="SET_dom"/>
</dbReference>
<evidence type="ECO:0000256" key="9">
    <source>
        <dbReference type="ARBA" id="ARBA00022737"/>
    </source>
</evidence>
<evidence type="ECO:0000256" key="4">
    <source>
        <dbReference type="ARBA" id="ARBA00022491"/>
    </source>
</evidence>
<gene>
    <name evidence="19" type="primary">egg_0</name>
    <name evidence="19" type="ORF">Anas_04102</name>
</gene>
<keyword evidence="6 19" id="KW-0808">Transferase</keyword>
<dbReference type="InterPro" id="IPR051516">
    <property type="entry name" value="SETDB_methyltransferase"/>
</dbReference>
<dbReference type="Proteomes" id="UP000326759">
    <property type="component" value="Unassembled WGS sequence"/>
</dbReference>
<dbReference type="GO" id="GO:0046974">
    <property type="term" value="F:histone H3K9 methyltransferase activity"/>
    <property type="evidence" value="ECO:0007669"/>
    <property type="project" value="TreeGrafter"/>
</dbReference>
<evidence type="ECO:0000313" key="19">
    <source>
        <dbReference type="EMBL" id="KAB7505127.1"/>
    </source>
</evidence>
<evidence type="ECO:0000256" key="2">
    <source>
        <dbReference type="ARBA" id="ARBA00004286"/>
    </source>
</evidence>
<dbReference type="InterPro" id="IPR041292">
    <property type="entry name" value="Tudor_4"/>
</dbReference>
<dbReference type="SMART" id="SM00468">
    <property type="entry name" value="PreSET"/>
    <property type="match status" value="1"/>
</dbReference>
<dbReference type="GO" id="GO:0010629">
    <property type="term" value="P:negative regulation of gene expression"/>
    <property type="evidence" value="ECO:0007669"/>
    <property type="project" value="TreeGrafter"/>
</dbReference>
<keyword evidence="11" id="KW-0156">Chromatin regulator</keyword>
<dbReference type="InterPro" id="IPR007728">
    <property type="entry name" value="Pre-SET_dom"/>
</dbReference>
<dbReference type="CDD" id="cd10517">
    <property type="entry name" value="SET_SETDB1"/>
    <property type="match status" value="1"/>
</dbReference>
<evidence type="ECO:0000256" key="7">
    <source>
        <dbReference type="ARBA" id="ARBA00022691"/>
    </source>
</evidence>
<keyword evidence="3" id="KW-0158">Chromosome</keyword>
<dbReference type="InterPro" id="IPR046341">
    <property type="entry name" value="SET_dom_sf"/>
</dbReference>
<evidence type="ECO:0000256" key="1">
    <source>
        <dbReference type="ARBA" id="ARBA00004123"/>
    </source>
</evidence>
<feature type="domain" description="Pre-SET" evidence="17">
    <location>
        <begin position="689"/>
        <end position="762"/>
    </location>
</feature>
<keyword evidence="20" id="KW-1185">Reference proteome</keyword>
<dbReference type="Pfam" id="PF00856">
    <property type="entry name" value="SET"/>
    <property type="match status" value="1"/>
</dbReference>
<dbReference type="EMBL" id="SEYY01001725">
    <property type="protein sequence ID" value="KAB7505127.1"/>
    <property type="molecule type" value="Genomic_DNA"/>
</dbReference>